<keyword evidence="5" id="KW-1185">Reference proteome</keyword>
<dbReference type="OrthoDB" id="1329383at2"/>
<accession>A0A4P6Y6B3</accession>
<evidence type="ECO:0000313" key="5">
    <source>
        <dbReference type="Proteomes" id="UP000291124"/>
    </source>
</evidence>
<evidence type="ECO:0000313" key="4">
    <source>
        <dbReference type="EMBL" id="QBN17866.1"/>
    </source>
</evidence>
<dbReference type="InterPro" id="IPR026444">
    <property type="entry name" value="Secre_tail"/>
</dbReference>
<gene>
    <name evidence="4" type="ORF">E1750_03295</name>
</gene>
<dbReference type="RefSeq" id="WP_133275397.1">
    <property type="nucleotide sequence ID" value="NZ_CP037933.1"/>
</dbReference>
<evidence type="ECO:0000256" key="1">
    <source>
        <dbReference type="ARBA" id="ARBA00022729"/>
    </source>
</evidence>
<dbReference type="Pfam" id="PF18962">
    <property type="entry name" value="Por_Secre_tail"/>
    <property type="match status" value="1"/>
</dbReference>
<reference evidence="5" key="1">
    <citation type="submission" date="2019-03" db="EMBL/GenBank/DDBJ databases">
        <title>Flavobacterium sp.</title>
        <authorList>
            <person name="Kim H."/>
        </authorList>
    </citation>
    <scope>NUCLEOTIDE SEQUENCE [LARGE SCALE GENOMIC DNA]</scope>
    <source>
        <strain evidence="5">GS13</strain>
    </source>
</reference>
<name>A0A4P6Y6B3_9FLAO</name>
<feature type="domain" description="Secretion system C-terminal sorting" evidence="3">
    <location>
        <begin position="510"/>
        <end position="581"/>
    </location>
</feature>
<evidence type="ECO:0000259" key="3">
    <source>
        <dbReference type="Pfam" id="PF18962"/>
    </source>
</evidence>
<feature type="signal peptide" evidence="2">
    <location>
        <begin position="1"/>
        <end position="23"/>
    </location>
</feature>
<dbReference type="NCBIfam" id="TIGR04183">
    <property type="entry name" value="Por_Secre_tail"/>
    <property type="match status" value="1"/>
</dbReference>
<keyword evidence="1 2" id="KW-0732">Signal</keyword>
<dbReference type="EMBL" id="CP037933">
    <property type="protein sequence ID" value="QBN17866.1"/>
    <property type="molecule type" value="Genomic_DNA"/>
</dbReference>
<dbReference type="AlphaFoldDB" id="A0A4P6Y6B3"/>
<evidence type="ECO:0000256" key="2">
    <source>
        <dbReference type="SAM" id="SignalP"/>
    </source>
</evidence>
<dbReference type="Proteomes" id="UP000291124">
    <property type="component" value="Chromosome"/>
</dbReference>
<proteinExistence type="predicted"/>
<sequence>MKKNILKMGFVMAMFALAGTAYSQTTTPVNNLVRLISLSPAAGATTSVAGPPASIFTEDDSTITVDAAGVVTIGTDYTPTAALPSSGTVNTTGPVTIASAKDKTFIVRLSAGLVVDQTVGPAFGAITTTGGIQRASDGGIGVTPTGASSGIDNGEGINFGLDLTNLPSTLAVEISAVYFSTFGTAETCTAVNRQDTSKFTNLVGFSGNSGRKDIATLGISIPGGTVDYDAVAFFSPNATSSFRITSIEIKIVEIPQGTVVPVDNLIRLNSLTGNQTITPNGTTSIQSPLSIVTQDDSNISVDASGVVTVASDYNPTAAQPISGTTNSTGIVQIAEARSKTFSIRMSAGSVIDQTAGASFGAITTTAGIQRANDGGIGVTTTGASSGIDNGEGINFGLDLSNLPTKLAVEITAVYLSTFGTIESCKVVNRQDTSKNTTVVGFETNSGRSDISSLGISIPGGTADLDAVSFFSPDTSSNFRITGLEFKIIDTTLGVKDAAANFSSQFMVSQNPVTEAISVHYDATAFQNISASLIDINGRIIESKSAKNTVDNKIVFEGSTLKSGVYLIQITDNKSSVTKKIIKK</sequence>
<organism evidence="4 5">
    <name type="scientific">Flavobacterium nackdongense</name>
    <dbReference type="NCBI Taxonomy" id="2547394"/>
    <lineage>
        <taxon>Bacteria</taxon>
        <taxon>Pseudomonadati</taxon>
        <taxon>Bacteroidota</taxon>
        <taxon>Flavobacteriia</taxon>
        <taxon>Flavobacteriales</taxon>
        <taxon>Flavobacteriaceae</taxon>
        <taxon>Flavobacterium</taxon>
    </lineage>
</organism>
<feature type="chain" id="PRO_5020509637" evidence="2">
    <location>
        <begin position="24"/>
        <end position="583"/>
    </location>
</feature>
<dbReference type="KEGG" id="fnk:E1750_03295"/>
<protein>
    <submittedName>
        <fullName evidence="4">T9SS type A sorting domain-containing protein</fullName>
    </submittedName>
</protein>